<organism evidence="8 9">
    <name type="scientific">Penicillium polonicum</name>
    <dbReference type="NCBI Taxonomy" id="60169"/>
    <lineage>
        <taxon>Eukaryota</taxon>
        <taxon>Fungi</taxon>
        <taxon>Dikarya</taxon>
        <taxon>Ascomycota</taxon>
        <taxon>Pezizomycotina</taxon>
        <taxon>Eurotiomycetes</taxon>
        <taxon>Eurotiomycetidae</taxon>
        <taxon>Eurotiales</taxon>
        <taxon>Aspergillaceae</taxon>
        <taxon>Penicillium</taxon>
    </lineage>
</organism>
<accession>A0A1V6P3A4</accession>
<evidence type="ECO:0000256" key="2">
    <source>
        <dbReference type="ARBA" id="ARBA00010617"/>
    </source>
</evidence>
<dbReference type="InterPro" id="IPR001128">
    <property type="entry name" value="Cyt_P450"/>
</dbReference>
<keyword evidence="7" id="KW-0503">Monooxygenase</keyword>
<evidence type="ECO:0000313" key="9">
    <source>
        <dbReference type="Proteomes" id="UP000191408"/>
    </source>
</evidence>
<dbReference type="GO" id="GO:0004497">
    <property type="term" value="F:monooxygenase activity"/>
    <property type="evidence" value="ECO:0007669"/>
    <property type="project" value="UniProtKB-KW"/>
</dbReference>
<keyword evidence="5" id="KW-0560">Oxidoreductase</keyword>
<keyword evidence="6" id="KW-0408">Iron</keyword>
<evidence type="ECO:0000313" key="8">
    <source>
        <dbReference type="EMBL" id="OQD71444.1"/>
    </source>
</evidence>
<evidence type="ECO:0000256" key="7">
    <source>
        <dbReference type="ARBA" id="ARBA00023033"/>
    </source>
</evidence>
<dbReference type="SUPFAM" id="SSF48264">
    <property type="entry name" value="Cytochrome P450"/>
    <property type="match status" value="1"/>
</dbReference>
<comment type="similarity">
    <text evidence="2">Belongs to the cytochrome P450 family.</text>
</comment>
<name>A0A1V6P3A4_PENPO</name>
<evidence type="ECO:0000256" key="5">
    <source>
        <dbReference type="ARBA" id="ARBA00023002"/>
    </source>
</evidence>
<evidence type="ECO:0000256" key="6">
    <source>
        <dbReference type="ARBA" id="ARBA00023004"/>
    </source>
</evidence>
<dbReference type="PANTHER" id="PTHR24305:SF29">
    <property type="entry name" value="BENZOATE-PARA-HYDROXYLASE"/>
    <property type="match status" value="1"/>
</dbReference>
<protein>
    <recommendedName>
        <fullName evidence="10">Cytochrome P450</fullName>
    </recommendedName>
</protein>
<dbReference type="PANTHER" id="PTHR24305">
    <property type="entry name" value="CYTOCHROME P450"/>
    <property type="match status" value="1"/>
</dbReference>
<sequence length="123" mass="13907">MANPPAYRKLVDEIRGPFKSYEDLDFQKVGQLTYQNAALEESLRVYLPVPAIIPRVVPKEGALVNGQLVPEKVLCLVPTILPTIPNLFYQSRLVYLREMTGYQRQTLRVRQSDSSSTILTSAL</sequence>
<dbReference type="GO" id="GO:0020037">
    <property type="term" value="F:heme binding"/>
    <property type="evidence" value="ECO:0007669"/>
    <property type="project" value="InterPro"/>
</dbReference>
<dbReference type="STRING" id="60169.A0A1V6P3A4"/>
<dbReference type="Proteomes" id="UP000191408">
    <property type="component" value="Unassembled WGS sequence"/>
</dbReference>
<dbReference type="GO" id="GO:0005506">
    <property type="term" value="F:iron ion binding"/>
    <property type="evidence" value="ECO:0007669"/>
    <property type="project" value="InterPro"/>
</dbReference>
<dbReference type="Pfam" id="PF00067">
    <property type="entry name" value="p450"/>
    <property type="match status" value="1"/>
</dbReference>
<dbReference type="GO" id="GO:0016705">
    <property type="term" value="F:oxidoreductase activity, acting on paired donors, with incorporation or reduction of molecular oxygen"/>
    <property type="evidence" value="ECO:0007669"/>
    <property type="project" value="InterPro"/>
</dbReference>
<dbReference type="EMBL" id="MDYM01000001">
    <property type="protein sequence ID" value="OQD71444.1"/>
    <property type="molecule type" value="Genomic_DNA"/>
</dbReference>
<dbReference type="InterPro" id="IPR036396">
    <property type="entry name" value="Cyt_P450_sf"/>
</dbReference>
<proteinExistence type="inferred from homology"/>
<evidence type="ECO:0000256" key="4">
    <source>
        <dbReference type="ARBA" id="ARBA00022723"/>
    </source>
</evidence>
<dbReference type="InterPro" id="IPR050121">
    <property type="entry name" value="Cytochrome_P450_monoxygenase"/>
</dbReference>
<dbReference type="GO" id="GO:0043386">
    <property type="term" value="P:mycotoxin biosynthetic process"/>
    <property type="evidence" value="ECO:0007669"/>
    <property type="project" value="UniProtKB-ARBA"/>
</dbReference>
<keyword evidence="9" id="KW-1185">Reference proteome</keyword>
<dbReference type="AlphaFoldDB" id="A0A1V6P3A4"/>
<comment type="caution">
    <text evidence="8">The sequence shown here is derived from an EMBL/GenBank/DDBJ whole genome shotgun (WGS) entry which is preliminary data.</text>
</comment>
<dbReference type="Gene3D" id="1.10.630.10">
    <property type="entry name" value="Cytochrome P450"/>
    <property type="match status" value="1"/>
</dbReference>
<gene>
    <name evidence="8" type="ORF">PENPOL_c001G09095</name>
</gene>
<reference evidence="9" key="1">
    <citation type="journal article" date="2017" name="Nat. Microbiol.">
        <title>Global analysis of biosynthetic gene clusters reveals vast potential of secondary metabolite production in Penicillium species.</title>
        <authorList>
            <person name="Nielsen J.C."/>
            <person name="Grijseels S."/>
            <person name="Prigent S."/>
            <person name="Ji B."/>
            <person name="Dainat J."/>
            <person name="Nielsen K.F."/>
            <person name="Frisvad J.C."/>
            <person name="Workman M."/>
            <person name="Nielsen J."/>
        </authorList>
    </citation>
    <scope>NUCLEOTIDE SEQUENCE [LARGE SCALE GENOMIC DNA]</scope>
    <source>
        <strain evidence="9">IBT 4502</strain>
    </source>
</reference>
<keyword evidence="4" id="KW-0479">Metal-binding</keyword>
<evidence type="ECO:0008006" key="10">
    <source>
        <dbReference type="Google" id="ProtNLM"/>
    </source>
</evidence>
<evidence type="ECO:0000256" key="3">
    <source>
        <dbReference type="ARBA" id="ARBA00022617"/>
    </source>
</evidence>
<keyword evidence="3" id="KW-0349">Heme</keyword>
<comment type="cofactor">
    <cofactor evidence="1">
        <name>heme</name>
        <dbReference type="ChEBI" id="CHEBI:30413"/>
    </cofactor>
</comment>
<evidence type="ECO:0000256" key="1">
    <source>
        <dbReference type="ARBA" id="ARBA00001971"/>
    </source>
</evidence>